<protein>
    <submittedName>
        <fullName evidence="1">Uncharacterized protein</fullName>
    </submittedName>
</protein>
<evidence type="ECO:0000313" key="2">
    <source>
        <dbReference type="Proteomes" id="UP000250266"/>
    </source>
</evidence>
<proteinExistence type="predicted"/>
<organism evidence="1 2">
    <name type="scientific">Lepidopterella palustris CBS 459.81</name>
    <dbReference type="NCBI Taxonomy" id="1314670"/>
    <lineage>
        <taxon>Eukaryota</taxon>
        <taxon>Fungi</taxon>
        <taxon>Dikarya</taxon>
        <taxon>Ascomycota</taxon>
        <taxon>Pezizomycotina</taxon>
        <taxon>Dothideomycetes</taxon>
        <taxon>Pleosporomycetidae</taxon>
        <taxon>Mytilinidiales</taxon>
        <taxon>Argynnaceae</taxon>
        <taxon>Lepidopterella</taxon>
    </lineage>
</organism>
<dbReference type="EMBL" id="KV745854">
    <property type="protein sequence ID" value="OCK73270.1"/>
    <property type="molecule type" value="Genomic_DNA"/>
</dbReference>
<evidence type="ECO:0000313" key="1">
    <source>
        <dbReference type="EMBL" id="OCK73270.1"/>
    </source>
</evidence>
<reference evidence="1 2" key="1">
    <citation type="journal article" date="2016" name="Nat. Commun.">
        <title>Ectomycorrhizal ecology is imprinted in the genome of the dominant symbiotic fungus Cenococcum geophilum.</title>
        <authorList>
            <consortium name="DOE Joint Genome Institute"/>
            <person name="Peter M."/>
            <person name="Kohler A."/>
            <person name="Ohm R.A."/>
            <person name="Kuo A."/>
            <person name="Krutzmann J."/>
            <person name="Morin E."/>
            <person name="Arend M."/>
            <person name="Barry K.W."/>
            <person name="Binder M."/>
            <person name="Choi C."/>
            <person name="Clum A."/>
            <person name="Copeland A."/>
            <person name="Grisel N."/>
            <person name="Haridas S."/>
            <person name="Kipfer T."/>
            <person name="LaButti K."/>
            <person name="Lindquist E."/>
            <person name="Lipzen A."/>
            <person name="Maire R."/>
            <person name="Meier B."/>
            <person name="Mihaltcheva S."/>
            <person name="Molinier V."/>
            <person name="Murat C."/>
            <person name="Poggeler S."/>
            <person name="Quandt C.A."/>
            <person name="Sperisen C."/>
            <person name="Tritt A."/>
            <person name="Tisserant E."/>
            <person name="Crous P.W."/>
            <person name="Henrissat B."/>
            <person name="Nehls U."/>
            <person name="Egli S."/>
            <person name="Spatafora J.W."/>
            <person name="Grigoriev I.V."/>
            <person name="Martin F.M."/>
        </authorList>
    </citation>
    <scope>NUCLEOTIDE SEQUENCE [LARGE SCALE GENOMIC DNA]</scope>
    <source>
        <strain evidence="1 2">CBS 459.81</strain>
    </source>
</reference>
<accession>A0A8E2DX00</accession>
<keyword evidence="2" id="KW-1185">Reference proteome</keyword>
<name>A0A8E2DX00_9PEZI</name>
<dbReference type="AlphaFoldDB" id="A0A8E2DX00"/>
<sequence length="165" mass="19416">MADGDSVDPAVFTVRRSLDGEVAITKSHVYNDCTFNWYKFQRQKGSERHQRWRFSDFDEKCLDWMADWLGREHRRYPGLRNEIENEVAQFMPRRWPRGVFKRLVGLANSSVMGDADDIRIQLVAEGNRKGKVEEWRQRHGEHCTLYDIMSAGNYRGLLSNDMQIS</sequence>
<dbReference type="Proteomes" id="UP000250266">
    <property type="component" value="Unassembled WGS sequence"/>
</dbReference>
<gene>
    <name evidence="1" type="ORF">K432DRAFT_7693</name>
</gene>